<feature type="compositionally biased region" description="Polar residues" evidence="6">
    <location>
        <begin position="640"/>
        <end position="651"/>
    </location>
</feature>
<gene>
    <name evidence="8" type="ordered locus">LFE_1174</name>
</gene>
<keyword evidence="3 7" id="KW-0812">Transmembrane</keyword>
<feature type="transmembrane region" description="Helical" evidence="7">
    <location>
        <begin position="245"/>
        <end position="268"/>
    </location>
</feature>
<dbReference type="AlphaFoldDB" id="I0INL6"/>
<evidence type="ECO:0000256" key="6">
    <source>
        <dbReference type="SAM" id="MobiDB-lite"/>
    </source>
</evidence>
<keyword evidence="4 7" id="KW-1133">Transmembrane helix</keyword>
<keyword evidence="5 7" id="KW-0472">Membrane</keyword>
<proteinExistence type="predicted"/>
<dbReference type="InterPro" id="IPR002293">
    <property type="entry name" value="AA/rel_permease1"/>
</dbReference>
<feature type="transmembrane region" description="Helical" evidence="7">
    <location>
        <begin position="413"/>
        <end position="437"/>
    </location>
</feature>
<feature type="transmembrane region" description="Helical" evidence="7">
    <location>
        <begin position="100"/>
        <end position="119"/>
    </location>
</feature>
<dbReference type="eggNOG" id="COG0531">
    <property type="taxonomic scope" value="Bacteria"/>
</dbReference>
<dbReference type="InterPro" id="IPR050367">
    <property type="entry name" value="APC_superfamily"/>
</dbReference>
<dbReference type="OrthoDB" id="9809628at2"/>
<dbReference type="EMBL" id="AP012342">
    <property type="protein sequence ID" value="BAM06865.1"/>
    <property type="molecule type" value="Genomic_DNA"/>
</dbReference>
<feature type="transmembrane region" description="Helical" evidence="7">
    <location>
        <begin position="52"/>
        <end position="79"/>
    </location>
</feature>
<accession>I0INL6</accession>
<keyword evidence="9" id="KW-1185">Reference proteome</keyword>
<dbReference type="SUPFAM" id="SSF52402">
    <property type="entry name" value="Adenine nucleotide alpha hydrolases-like"/>
    <property type="match status" value="1"/>
</dbReference>
<keyword evidence="2" id="KW-1003">Cell membrane</keyword>
<protein>
    <submittedName>
        <fullName evidence="8">Amino acid permease</fullName>
    </submittedName>
</protein>
<feature type="transmembrane region" description="Helical" evidence="7">
    <location>
        <begin position="345"/>
        <end position="367"/>
    </location>
</feature>
<feature type="transmembrane region" description="Helical" evidence="7">
    <location>
        <begin position="139"/>
        <end position="159"/>
    </location>
</feature>
<organism evidence="8 9">
    <name type="scientific">Leptospirillum ferrooxidans (strain C2-3)</name>
    <dbReference type="NCBI Taxonomy" id="1162668"/>
    <lineage>
        <taxon>Bacteria</taxon>
        <taxon>Pseudomonadati</taxon>
        <taxon>Nitrospirota</taxon>
        <taxon>Nitrospiria</taxon>
        <taxon>Nitrospirales</taxon>
        <taxon>Nitrospiraceae</taxon>
        <taxon>Leptospirillum</taxon>
    </lineage>
</organism>
<evidence type="ECO:0000256" key="2">
    <source>
        <dbReference type="ARBA" id="ARBA00022475"/>
    </source>
</evidence>
<evidence type="ECO:0000313" key="8">
    <source>
        <dbReference type="EMBL" id="BAM06865.1"/>
    </source>
</evidence>
<feature type="region of interest" description="Disordered" evidence="6">
    <location>
        <begin position="621"/>
        <end position="651"/>
    </location>
</feature>
<dbReference type="HOGENOM" id="CLU_007946_15_12_0"/>
<dbReference type="Gene3D" id="3.40.50.620">
    <property type="entry name" value="HUPs"/>
    <property type="match status" value="1"/>
</dbReference>
<dbReference type="KEGG" id="lfc:LFE_1174"/>
<reference evidence="8 9" key="1">
    <citation type="journal article" date="2012" name="J. Bacteriol.">
        <title>Complete Genome Sequence of Leptospirillum ferrooxidans Strain C2-3, Isolated from a Fresh Volcanic Ash Deposit on the Island of Miyake, Japan.</title>
        <authorList>
            <person name="Fujimura R."/>
            <person name="Sato Y."/>
            <person name="Nishizawa T."/>
            <person name="Oshima K."/>
            <person name="Kim S.-W."/>
            <person name="Hattori M."/>
            <person name="Kamijo T."/>
            <person name="Ohta H."/>
        </authorList>
    </citation>
    <scope>NUCLEOTIDE SEQUENCE [LARGE SCALE GENOMIC DNA]</scope>
    <source>
        <strain evidence="8 9">C2-3</strain>
    </source>
</reference>
<evidence type="ECO:0000256" key="4">
    <source>
        <dbReference type="ARBA" id="ARBA00022989"/>
    </source>
</evidence>
<evidence type="ECO:0000256" key="3">
    <source>
        <dbReference type="ARBA" id="ARBA00022692"/>
    </source>
</evidence>
<evidence type="ECO:0000256" key="7">
    <source>
        <dbReference type="SAM" id="Phobius"/>
    </source>
</evidence>
<reference evidence="9" key="2">
    <citation type="submission" date="2012-03" db="EMBL/GenBank/DDBJ databases">
        <title>The complete genome sequence of the pioneer microbe on fresh volcanic deposit, Leptospirillum ferrooxidans strain C2-3.</title>
        <authorList>
            <person name="Fujimura R."/>
            <person name="Sato Y."/>
            <person name="Nishizawa T."/>
            <person name="Nanba K."/>
            <person name="Oshima K."/>
            <person name="Hattori M."/>
            <person name="Kamijo T."/>
            <person name="Ohta H."/>
        </authorList>
    </citation>
    <scope>NUCLEOTIDE SEQUENCE [LARGE SCALE GENOMIC DNA]</scope>
    <source>
        <strain evidence="9">C2-3</strain>
    </source>
</reference>
<dbReference type="GO" id="GO:0022857">
    <property type="term" value="F:transmembrane transporter activity"/>
    <property type="evidence" value="ECO:0007669"/>
    <property type="project" value="InterPro"/>
</dbReference>
<evidence type="ECO:0000256" key="5">
    <source>
        <dbReference type="ARBA" id="ARBA00023136"/>
    </source>
</evidence>
<dbReference type="Pfam" id="PF13520">
    <property type="entry name" value="AA_permease_2"/>
    <property type="match status" value="1"/>
</dbReference>
<feature type="transmembrane region" description="Helical" evidence="7">
    <location>
        <begin position="21"/>
        <end position="46"/>
    </location>
</feature>
<feature type="transmembrane region" description="Helical" evidence="7">
    <location>
        <begin position="166"/>
        <end position="191"/>
    </location>
</feature>
<dbReference type="InterPro" id="IPR014729">
    <property type="entry name" value="Rossmann-like_a/b/a_fold"/>
</dbReference>
<dbReference type="Gene3D" id="1.20.1740.10">
    <property type="entry name" value="Amino acid/polyamine transporter I"/>
    <property type="match status" value="1"/>
</dbReference>
<feature type="transmembrane region" description="Helical" evidence="7">
    <location>
        <begin position="211"/>
        <end position="233"/>
    </location>
</feature>
<name>I0INL6_LEPFC</name>
<dbReference type="RefSeq" id="WP_014449355.1">
    <property type="nucleotide sequence ID" value="NC_017094.1"/>
</dbReference>
<dbReference type="Proteomes" id="UP000007382">
    <property type="component" value="Chromosome"/>
</dbReference>
<sequence>MAIFRLYHGTRKTITRFRESVLQRVVGIGALFSSGYGDVGSSIYFALGVTTIYAGGAMFLAIFIAGFFFIATVLSYAELSSAIPEAGGSSLFSQRAFGDGWAFFAGWALLLDYVITLALSAFSVGPYLGYFFPVLKDNVQANVTFTGALILCLILLNVFGLKESSWFSLMLAGFDILTQLSLMFLGIFFLFNVPKIMHQFSLGTNPTWPHFLYGISVAMVAYIGIEAISQMSSEARDPAKSVPRAMFLTMGTTVFLYSGISLVALSAMDPKLLSTVWVNDPIAGIAHFIPHVHHFLGPWIAVLGATILTVAANAGLIGVSRLAYSMSHNFLIHPIFRHTTRRWKTPVYSIVFFGALSATVVAFFPYLEVLADLYNYGAMLSFMMTHLALIKLRNKEPELPRPFRVPFSVRIRNFEIPLPAIFGLVGTGGVFIMVLLFHKYGRVFGTIWMIVGIVYYYYFRRSTRMPLMGRVEIRELVENDFEKPVPHRNILVATSPHAPSPILHDIAKIAKSDKARVTVVTVLEIPLSLPLNAPLPEEEAIAQNTLELCQAIGVEGDILLDTLLIRSRSIGDSLVQVYTRHKADTLVFNDTNSSVSKSIDAAIVRSGVPVTVWKIQSIMGRSGKKPGDQSILSSGHEVLKTSTDTPSLHED</sequence>
<dbReference type="GO" id="GO:0005886">
    <property type="term" value="C:plasma membrane"/>
    <property type="evidence" value="ECO:0007669"/>
    <property type="project" value="UniProtKB-SubCell"/>
</dbReference>
<comment type="subcellular location">
    <subcellularLocation>
        <location evidence="1">Cell membrane</location>
        <topology evidence="1">Multi-pass membrane protein</topology>
    </subcellularLocation>
</comment>
<dbReference type="STRING" id="1162668.LFE_1174"/>
<dbReference type="PANTHER" id="PTHR42770:SF11">
    <property type="entry name" value="INNER MEMBRANE TRANSPORT PROTEIN YBAT"/>
    <property type="match status" value="1"/>
</dbReference>
<feature type="transmembrane region" description="Helical" evidence="7">
    <location>
        <begin position="299"/>
        <end position="324"/>
    </location>
</feature>
<feature type="transmembrane region" description="Helical" evidence="7">
    <location>
        <begin position="443"/>
        <end position="459"/>
    </location>
</feature>
<evidence type="ECO:0000313" key="9">
    <source>
        <dbReference type="Proteomes" id="UP000007382"/>
    </source>
</evidence>
<evidence type="ECO:0000256" key="1">
    <source>
        <dbReference type="ARBA" id="ARBA00004651"/>
    </source>
</evidence>
<dbReference type="PATRIC" id="fig|1162668.3.peg.1365"/>
<dbReference type="PANTHER" id="PTHR42770">
    <property type="entry name" value="AMINO ACID TRANSPORTER-RELATED"/>
    <property type="match status" value="1"/>
</dbReference>